<evidence type="ECO:0000256" key="2">
    <source>
        <dbReference type="SAM" id="Phobius"/>
    </source>
</evidence>
<reference evidence="4" key="2">
    <citation type="submission" date="2020-11" db="EMBL/GenBank/DDBJ databases">
        <authorList>
            <person name="McCartney M.A."/>
            <person name="Auch B."/>
            <person name="Kono T."/>
            <person name="Mallez S."/>
            <person name="Becker A."/>
            <person name="Gohl D.M."/>
            <person name="Silverstein K.A.T."/>
            <person name="Koren S."/>
            <person name="Bechman K.B."/>
            <person name="Herman A."/>
            <person name="Abrahante J.E."/>
            <person name="Garbe J."/>
        </authorList>
    </citation>
    <scope>NUCLEOTIDE SEQUENCE</scope>
    <source>
        <strain evidence="4">Duluth1</strain>
        <tissue evidence="4">Whole animal</tissue>
    </source>
</reference>
<feature type="transmembrane region" description="Helical" evidence="2">
    <location>
        <begin position="99"/>
        <end position="126"/>
    </location>
</feature>
<organism evidence="4 5">
    <name type="scientific">Dreissena polymorpha</name>
    <name type="common">Zebra mussel</name>
    <name type="synonym">Mytilus polymorpha</name>
    <dbReference type="NCBI Taxonomy" id="45954"/>
    <lineage>
        <taxon>Eukaryota</taxon>
        <taxon>Metazoa</taxon>
        <taxon>Spiralia</taxon>
        <taxon>Lophotrochozoa</taxon>
        <taxon>Mollusca</taxon>
        <taxon>Bivalvia</taxon>
        <taxon>Autobranchia</taxon>
        <taxon>Heteroconchia</taxon>
        <taxon>Euheterodonta</taxon>
        <taxon>Imparidentia</taxon>
        <taxon>Neoheterodontei</taxon>
        <taxon>Myida</taxon>
        <taxon>Dreissenoidea</taxon>
        <taxon>Dreissenidae</taxon>
        <taxon>Dreissena</taxon>
    </lineage>
</organism>
<keyword evidence="2" id="KW-0472">Membrane</keyword>
<keyword evidence="2" id="KW-0812">Transmembrane</keyword>
<dbReference type="GO" id="GO:0016020">
    <property type="term" value="C:membrane"/>
    <property type="evidence" value="ECO:0007669"/>
    <property type="project" value="TreeGrafter"/>
</dbReference>
<feature type="transmembrane region" description="Helical" evidence="2">
    <location>
        <begin position="29"/>
        <end position="47"/>
    </location>
</feature>
<feature type="domain" description="SSD" evidence="3">
    <location>
        <begin position="34"/>
        <end position="125"/>
    </location>
</feature>
<sequence length="256" mass="28774">MCVFVSCGVIYSPIDVAGMMQFWDISIDTASSVFLILCVGLAVDYSAHVGHTFMTHTGSKNERTMKTLVHIGFAVFSGGFSTFLAFVLLVNSISFGMMLFFKIFTAVVIFGLFHGLVFLPVILSIVGPKPYDRRFLSPLDTVPSNTNVDMDYELHFVNTSDDYHLNNIERKPLRHYHVSVQDVFCKEFPPKANGHAIIYGIYQWTLMPRMQTNLCKIQGIRVPTTSSSLTGLLSRYRIWARTLQTDSPRTHGEPDG</sequence>
<keyword evidence="2" id="KW-1133">Transmembrane helix</keyword>
<comment type="caution">
    <text evidence="4">The sequence shown here is derived from an EMBL/GenBank/DDBJ whole genome shotgun (WGS) entry which is preliminary data.</text>
</comment>
<protein>
    <recommendedName>
        <fullName evidence="3">SSD domain-containing protein</fullName>
    </recommendedName>
</protein>
<dbReference type="EMBL" id="JAIWYP010000003">
    <property type="protein sequence ID" value="KAH3850233.1"/>
    <property type="molecule type" value="Genomic_DNA"/>
</dbReference>
<dbReference type="AlphaFoldDB" id="A0A9D4L2P4"/>
<dbReference type="PANTHER" id="PTHR10796:SF130">
    <property type="entry name" value="PATCHED DOMAIN-CONTAINING PROTEIN 3-LIKE PROTEIN"/>
    <property type="match status" value="1"/>
</dbReference>
<name>A0A9D4L2P4_DREPO</name>
<dbReference type="InterPro" id="IPR051697">
    <property type="entry name" value="Patched_domain-protein"/>
</dbReference>
<evidence type="ECO:0000313" key="4">
    <source>
        <dbReference type="EMBL" id="KAH3850233.1"/>
    </source>
</evidence>
<accession>A0A9D4L2P4</accession>
<dbReference type="PANTHER" id="PTHR10796">
    <property type="entry name" value="PATCHED-RELATED"/>
    <property type="match status" value="1"/>
</dbReference>
<evidence type="ECO:0000313" key="5">
    <source>
        <dbReference type="Proteomes" id="UP000828390"/>
    </source>
</evidence>
<feature type="transmembrane region" description="Helical" evidence="2">
    <location>
        <begin position="68"/>
        <end position="93"/>
    </location>
</feature>
<comment type="similarity">
    <text evidence="1">Belongs to the patched family.</text>
</comment>
<keyword evidence="5" id="KW-1185">Reference proteome</keyword>
<dbReference type="InterPro" id="IPR000731">
    <property type="entry name" value="SSD"/>
</dbReference>
<evidence type="ECO:0000259" key="3">
    <source>
        <dbReference type="PROSITE" id="PS50156"/>
    </source>
</evidence>
<dbReference type="Gene3D" id="1.20.1640.10">
    <property type="entry name" value="Multidrug efflux transporter AcrB transmembrane domain"/>
    <property type="match status" value="1"/>
</dbReference>
<dbReference type="Proteomes" id="UP000828390">
    <property type="component" value="Unassembled WGS sequence"/>
</dbReference>
<dbReference type="PROSITE" id="PS50156">
    <property type="entry name" value="SSD"/>
    <property type="match status" value="1"/>
</dbReference>
<proteinExistence type="inferred from homology"/>
<gene>
    <name evidence="4" type="ORF">DPMN_092640</name>
</gene>
<reference evidence="4" key="1">
    <citation type="journal article" date="2019" name="bioRxiv">
        <title>The Genome of the Zebra Mussel, Dreissena polymorpha: A Resource for Invasive Species Research.</title>
        <authorList>
            <person name="McCartney M.A."/>
            <person name="Auch B."/>
            <person name="Kono T."/>
            <person name="Mallez S."/>
            <person name="Zhang Y."/>
            <person name="Obille A."/>
            <person name="Becker A."/>
            <person name="Abrahante J.E."/>
            <person name="Garbe J."/>
            <person name="Badalamenti J.P."/>
            <person name="Herman A."/>
            <person name="Mangelson H."/>
            <person name="Liachko I."/>
            <person name="Sullivan S."/>
            <person name="Sone E.D."/>
            <person name="Koren S."/>
            <person name="Silverstein K.A.T."/>
            <person name="Beckman K.B."/>
            <person name="Gohl D.M."/>
        </authorList>
    </citation>
    <scope>NUCLEOTIDE SEQUENCE</scope>
    <source>
        <strain evidence="4">Duluth1</strain>
        <tissue evidence="4">Whole animal</tissue>
    </source>
</reference>
<dbReference type="SUPFAM" id="SSF82866">
    <property type="entry name" value="Multidrug efflux transporter AcrB transmembrane domain"/>
    <property type="match status" value="1"/>
</dbReference>
<evidence type="ECO:0000256" key="1">
    <source>
        <dbReference type="ARBA" id="ARBA00005585"/>
    </source>
</evidence>